<dbReference type="STRING" id="1236220.SAMN04488112_1299"/>
<keyword evidence="3" id="KW-0238">DNA-binding</keyword>
<dbReference type="PANTHER" id="PTHR30408">
    <property type="entry name" value="TYPE-1 RESTRICTION ENZYME ECOKI SPECIFICITY PROTEIN"/>
    <property type="match status" value="1"/>
</dbReference>
<dbReference type="InterPro" id="IPR044946">
    <property type="entry name" value="Restrct_endonuc_typeI_TRD_sf"/>
</dbReference>
<feature type="domain" description="Type I restriction modification DNA specificity" evidence="4">
    <location>
        <begin position="192"/>
        <end position="317"/>
    </location>
</feature>
<keyword evidence="2" id="KW-0680">Restriction system</keyword>
<dbReference type="Pfam" id="PF01420">
    <property type="entry name" value="Methylase_S"/>
    <property type="match status" value="2"/>
</dbReference>
<evidence type="ECO:0000256" key="1">
    <source>
        <dbReference type="ARBA" id="ARBA00010923"/>
    </source>
</evidence>
<dbReference type="SUPFAM" id="SSF116734">
    <property type="entry name" value="DNA methylase specificity domain"/>
    <property type="match status" value="2"/>
</dbReference>
<dbReference type="Gene3D" id="3.90.220.20">
    <property type="entry name" value="DNA methylase specificity domains"/>
    <property type="match status" value="2"/>
</dbReference>
<gene>
    <name evidence="5" type="ORF">SAMN04488112_1299</name>
</gene>
<evidence type="ECO:0000313" key="5">
    <source>
        <dbReference type="EMBL" id="SDD05389.1"/>
    </source>
</evidence>
<dbReference type="EMBL" id="FMZA01000029">
    <property type="protein sequence ID" value="SDD05389.1"/>
    <property type="molecule type" value="Genomic_DNA"/>
</dbReference>
<name>A0A1G6RL59_9BACL</name>
<sequence>MMGVGVEGWKEVKWGDLATLEYGKGLKGYKNSTDKVPVFGTNGHIGFTSKPLYEKPGIIIGRKGAYRGVHFSDKPFFVIDTAYYLNPKVRDLDIKWAYYELLTKDINNMDSGSAIPSTSRNDFYALPVNFPPLQEQKQIASILSTLDEKIELNHRINQNLEAMAQALFQSWFVDFEPFQDGEFVESELGLIPKGWKVRKLGDIINITSGKRPTNKAEQQNKKFNVALIGASSITGYVDQALYKEPILVTGRVGTHGVIQRVRGESWPSDNTLVIKTPYYEFVYQILKTLDYKSMNRGSTQPLITQRDIKNTQIVFPSDLVLSDFENQTKALYNLVNEFNDEIKTLSQLRDTLLPKLMSGEIRVPLDEKEAAHERADGNEAG</sequence>
<evidence type="ECO:0000256" key="3">
    <source>
        <dbReference type="ARBA" id="ARBA00023125"/>
    </source>
</evidence>
<dbReference type="GO" id="GO:0003677">
    <property type="term" value="F:DNA binding"/>
    <property type="evidence" value="ECO:0007669"/>
    <property type="project" value="UniProtKB-KW"/>
</dbReference>
<accession>A0A1G6RL59</accession>
<dbReference type="Proteomes" id="UP000199387">
    <property type="component" value="Unassembled WGS sequence"/>
</dbReference>
<dbReference type="InterPro" id="IPR000055">
    <property type="entry name" value="Restrct_endonuc_typeI_TRD"/>
</dbReference>
<dbReference type="CDD" id="cd17267">
    <property type="entry name" value="RMtype1_S_EcoAO83I-TRD1-CR1_like"/>
    <property type="match status" value="1"/>
</dbReference>
<dbReference type="GO" id="GO:0009307">
    <property type="term" value="P:DNA restriction-modification system"/>
    <property type="evidence" value="ECO:0007669"/>
    <property type="project" value="UniProtKB-KW"/>
</dbReference>
<evidence type="ECO:0000256" key="2">
    <source>
        <dbReference type="ARBA" id="ARBA00022747"/>
    </source>
</evidence>
<feature type="domain" description="Type I restriction modification DNA specificity" evidence="4">
    <location>
        <begin position="7"/>
        <end position="161"/>
    </location>
</feature>
<dbReference type="PANTHER" id="PTHR30408:SF13">
    <property type="entry name" value="TYPE I RESTRICTION ENZYME HINDI SPECIFICITY SUBUNIT"/>
    <property type="match status" value="1"/>
</dbReference>
<dbReference type="OrthoDB" id="9795776at2"/>
<reference evidence="5 6" key="1">
    <citation type="submission" date="2016-10" db="EMBL/GenBank/DDBJ databases">
        <authorList>
            <person name="de Groot N.N."/>
        </authorList>
    </citation>
    <scope>NUCLEOTIDE SEQUENCE [LARGE SCALE GENOMIC DNA]</scope>
    <source>
        <strain evidence="5 6">DSM 45514</strain>
    </source>
</reference>
<protein>
    <submittedName>
        <fullName evidence="5">Type I restriction enzyme, S subunit</fullName>
    </submittedName>
</protein>
<evidence type="ECO:0000259" key="4">
    <source>
        <dbReference type="Pfam" id="PF01420"/>
    </source>
</evidence>
<evidence type="ECO:0000313" key="6">
    <source>
        <dbReference type="Proteomes" id="UP000199387"/>
    </source>
</evidence>
<keyword evidence="6" id="KW-1185">Reference proteome</keyword>
<organism evidence="5 6">
    <name type="scientific">Melghirimyces thermohalophilus</name>
    <dbReference type="NCBI Taxonomy" id="1236220"/>
    <lineage>
        <taxon>Bacteria</taxon>
        <taxon>Bacillati</taxon>
        <taxon>Bacillota</taxon>
        <taxon>Bacilli</taxon>
        <taxon>Bacillales</taxon>
        <taxon>Thermoactinomycetaceae</taxon>
        <taxon>Melghirimyces</taxon>
    </lineage>
</organism>
<comment type="similarity">
    <text evidence="1">Belongs to the type-I restriction system S methylase family.</text>
</comment>
<dbReference type="InterPro" id="IPR052021">
    <property type="entry name" value="Type-I_RS_S_subunit"/>
</dbReference>
<dbReference type="RefSeq" id="WP_091573078.1">
    <property type="nucleotide sequence ID" value="NZ_FMZA01000029.1"/>
</dbReference>
<proteinExistence type="inferred from homology"/>
<dbReference type="Gene3D" id="1.10.287.1120">
    <property type="entry name" value="Bipartite methylase S protein"/>
    <property type="match status" value="1"/>
</dbReference>
<dbReference type="AlphaFoldDB" id="A0A1G6RL59"/>